<name>A0A6J5ST37_9CAUD</name>
<protein>
    <submittedName>
        <fullName evidence="3">Uncharacterized protein</fullName>
    </submittedName>
</protein>
<reference evidence="3" key="1">
    <citation type="submission" date="2020-05" db="EMBL/GenBank/DDBJ databases">
        <authorList>
            <person name="Chiriac C."/>
            <person name="Salcher M."/>
            <person name="Ghai R."/>
            <person name="Kavagutti S V."/>
        </authorList>
    </citation>
    <scope>NUCLEOTIDE SEQUENCE</scope>
</reference>
<accession>A0A6J5ST37</accession>
<organism evidence="3">
    <name type="scientific">uncultured Caudovirales phage</name>
    <dbReference type="NCBI Taxonomy" id="2100421"/>
    <lineage>
        <taxon>Viruses</taxon>
        <taxon>Duplodnaviria</taxon>
        <taxon>Heunggongvirae</taxon>
        <taxon>Uroviricota</taxon>
        <taxon>Caudoviricetes</taxon>
        <taxon>Peduoviridae</taxon>
        <taxon>Maltschvirus</taxon>
        <taxon>Maltschvirus maltsch</taxon>
    </lineage>
</organism>
<proteinExistence type="predicted"/>
<dbReference type="EMBL" id="LR797467">
    <property type="protein sequence ID" value="CAB4218732.1"/>
    <property type="molecule type" value="Genomic_DNA"/>
</dbReference>
<dbReference type="EMBL" id="LR797299">
    <property type="protein sequence ID" value="CAB4200330.1"/>
    <property type="molecule type" value="Genomic_DNA"/>
</dbReference>
<sequence length="291" mass="30511">MVTSKNALLAIPQQSSAYLYRSASWYGSYDNNSTPAFQDTFGFAANTRTYFNFTSNDVGKVAIWITSAVSGFAGSLDLGSPTSLLCGTPTGWTTLFSTSRDWDFDSSTNAATTYCAMNAAAKVITRDDIGSYYETNGTTDFDGTSGTSAGTNILVIDVKTKLTTGRNFVPIFATAWNNEKSPSSTPQKIPLAEGNVTKSTGIIEIAAVVTKVTGSTGNLATVSLASETGVKTETIDGVVNSTNTSSNGRAVGTLKYRFINNSSAVSYNQPTFTDASGSYSCGGYAAIRIGG</sequence>
<evidence type="ECO:0000313" key="3">
    <source>
        <dbReference type="EMBL" id="CAB4218732.1"/>
    </source>
</evidence>
<gene>
    <name evidence="1" type="ORF">UFOVP1005_40</name>
    <name evidence="2" type="ORF">UFOVP1344_40</name>
    <name evidence="3" type="ORF">UFOVP1602_48</name>
</gene>
<dbReference type="EMBL" id="LR796956">
    <property type="protein sequence ID" value="CAB4177658.1"/>
    <property type="molecule type" value="Genomic_DNA"/>
</dbReference>
<evidence type="ECO:0000313" key="1">
    <source>
        <dbReference type="EMBL" id="CAB4177658.1"/>
    </source>
</evidence>
<evidence type="ECO:0000313" key="2">
    <source>
        <dbReference type="EMBL" id="CAB4200330.1"/>
    </source>
</evidence>